<proteinExistence type="inferred from homology"/>
<dbReference type="PROSITE" id="PS51910">
    <property type="entry name" value="GH18_2"/>
    <property type="match status" value="1"/>
</dbReference>
<dbReference type="AlphaFoldDB" id="A0A1Y2I997"/>
<dbReference type="PANTHER" id="PTHR45708">
    <property type="entry name" value="ENDOCHITINASE"/>
    <property type="match status" value="1"/>
</dbReference>
<evidence type="ECO:0000256" key="12">
    <source>
        <dbReference type="SAM" id="SignalP"/>
    </source>
</evidence>
<accession>A0A1Y2I997</accession>
<evidence type="ECO:0000256" key="10">
    <source>
        <dbReference type="RuleBase" id="RU004453"/>
    </source>
</evidence>
<comment type="similarity">
    <text evidence="10">Belongs to the glycosyl hydrolase 18 family.</text>
</comment>
<protein>
    <recommendedName>
        <fullName evidence="2">chitinase</fullName>
        <ecNumber evidence="2">3.2.1.14</ecNumber>
    </recommendedName>
</protein>
<evidence type="ECO:0000256" key="9">
    <source>
        <dbReference type="RuleBase" id="RU000489"/>
    </source>
</evidence>
<dbReference type="Pfam" id="PF00704">
    <property type="entry name" value="Glyco_hydro_18"/>
    <property type="match status" value="1"/>
</dbReference>
<evidence type="ECO:0000256" key="4">
    <source>
        <dbReference type="ARBA" id="ARBA00022801"/>
    </source>
</evidence>
<feature type="signal peptide" evidence="12">
    <location>
        <begin position="1"/>
        <end position="22"/>
    </location>
</feature>
<gene>
    <name evidence="14" type="ORF">PYCCODRAFT_1428287</name>
</gene>
<dbReference type="SUPFAM" id="SSF51445">
    <property type="entry name" value="(Trans)glycosidases"/>
    <property type="match status" value="1"/>
</dbReference>
<evidence type="ECO:0000256" key="5">
    <source>
        <dbReference type="ARBA" id="ARBA00023024"/>
    </source>
</evidence>
<evidence type="ECO:0000256" key="1">
    <source>
        <dbReference type="ARBA" id="ARBA00000822"/>
    </source>
</evidence>
<keyword evidence="4 9" id="KW-0378">Hydrolase</keyword>
<dbReference type="InterPro" id="IPR050542">
    <property type="entry name" value="Glycosyl_Hydrlase18_Chitinase"/>
</dbReference>
<evidence type="ECO:0000256" key="2">
    <source>
        <dbReference type="ARBA" id="ARBA00012729"/>
    </source>
</evidence>
<feature type="chain" id="PRO_5012982896" description="chitinase" evidence="12">
    <location>
        <begin position="23"/>
        <end position="418"/>
    </location>
</feature>
<evidence type="ECO:0000256" key="11">
    <source>
        <dbReference type="SAM" id="MobiDB-lite"/>
    </source>
</evidence>
<dbReference type="PANTHER" id="PTHR45708:SF49">
    <property type="entry name" value="ENDOCHITINASE"/>
    <property type="match status" value="1"/>
</dbReference>
<keyword evidence="3" id="KW-0147">Chitin-binding</keyword>
<dbReference type="Gene3D" id="3.20.20.80">
    <property type="entry name" value="Glycosidases"/>
    <property type="match status" value="1"/>
</dbReference>
<keyword evidence="5" id="KW-0146">Chitin degradation</keyword>
<dbReference type="GO" id="GO:0000272">
    <property type="term" value="P:polysaccharide catabolic process"/>
    <property type="evidence" value="ECO:0007669"/>
    <property type="project" value="UniProtKB-KW"/>
</dbReference>
<keyword evidence="12" id="KW-0732">Signal</keyword>
<comment type="catalytic activity">
    <reaction evidence="1">
        <text>Random endo-hydrolysis of N-acetyl-beta-D-glucosaminide (1-&gt;4)-beta-linkages in chitin and chitodextrins.</text>
        <dbReference type="EC" id="3.2.1.14"/>
    </reaction>
</comment>
<evidence type="ECO:0000313" key="14">
    <source>
        <dbReference type="EMBL" id="OSC97704.1"/>
    </source>
</evidence>
<dbReference type="CDD" id="cd02877">
    <property type="entry name" value="GH18_hevamine_XipI_class_III"/>
    <property type="match status" value="1"/>
</dbReference>
<feature type="region of interest" description="Disordered" evidence="11">
    <location>
        <begin position="374"/>
        <end position="405"/>
    </location>
</feature>
<dbReference type="GO" id="GO:0005576">
    <property type="term" value="C:extracellular region"/>
    <property type="evidence" value="ECO:0007669"/>
    <property type="project" value="TreeGrafter"/>
</dbReference>
<reference evidence="14 15" key="1">
    <citation type="journal article" date="2015" name="Biotechnol. Biofuels">
        <title>Enhanced degradation of softwood versus hardwood by the white-rot fungus Pycnoporus coccineus.</title>
        <authorList>
            <person name="Couturier M."/>
            <person name="Navarro D."/>
            <person name="Chevret D."/>
            <person name="Henrissat B."/>
            <person name="Piumi F."/>
            <person name="Ruiz-Duenas F.J."/>
            <person name="Martinez A.T."/>
            <person name="Grigoriev I.V."/>
            <person name="Riley R."/>
            <person name="Lipzen A."/>
            <person name="Berrin J.G."/>
            <person name="Master E.R."/>
            <person name="Rosso M.N."/>
        </authorList>
    </citation>
    <scope>NUCLEOTIDE SEQUENCE [LARGE SCALE GENOMIC DNA]</scope>
    <source>
        <strain evidence="14 15">BRFM310</strain>
    </source>
</reference>
<dbReference type="GO" id="GO:0006032">
    <property type="term" value="P:chitin catabolic process"/>
    <property type="evidence" value="ECO:0007669"/>
    <property type="project" value="UniProtKB-KW"/>
</dbReference>
<dbReference type="EMBL" id="KZ084147">
    <property type="protein sequence ID" value="OSC97704.1"/>
    <property type="molecule type" value="Genomic_DNA"/>
</dbReference>
<feature type="domain" description="GH18" evidence="13">
    <location>
        <begin position="29"/>
        <end position="369"/>
    </location>
</feature>
<dbReference type="GO" id="GO:0008843">
    <property type="term" value="F:endochitinase activity"/>
    <property type="evidence" value="ECO:0007669"/>
    <property type="project" value="UniProtKB-EC"/>
</dbReference>
<sequence>MHAAFSFACFILGLGLLERVAAFDLSRKDNLAVYWGQDSAGNQQRLSYYCKDSTVDTFPIAFLYIFRGTGGEPVIDFANTCNQWDQGTFSGTDLANCTIMAADIKECQAAGKLITLSLGGATGEVGFSSDSQAEGFADQVWNLFLGGESDIRPFGDAVLDGVDLDIESGTPAHYAAFVNRIRSNAGISNLNATSFALKAANTTSHTNATTHHANSNKTKTTTPVIDVTNKNKYYYITAAPQCPYPDAYIGAALNEAPFDAVYVQFYNNYCGLDQPSEYNFATWDNWAKTKSANPDVKVYIGAPGSSDSAGEGYVSVSKLASYVSDAQEKYSSFGGVMLWDASTAYTNNRFDLGIKTAMVTSAAKFFPEEVSRNATSTTSSAHSDAADDSAAASDEDCDEDASAQAEVKPRVNSRFFRL</sequence>
<dbReference type="OrthoDB" id="6020543at2759"/>
<evidence type="ECO:0000313" key="15">
    <source>
        <dbReference type="Proteomes" id="UP000193067"/>
    </source>
</evidence>
<evidence type="ECO:0000259" key="13">
    <source>
        <dbReference type="PROSITE" id="PS51910"/>
    </source>
</evidence>
<keyword evidence="15" id="KW-1185">Reference proteome</keyword>
<evidence type="ECO:0000256" key="8">
    <source>
        <dbReference type="ARBA" id="ARBA00023326"/>
    </source>
</evidence>
<dbReference type="InterPro" id="IPR001579">
    <property type="entry name" value="Glyco_hydro_18_chit_AS"/>
</dbReference>
<feature type="compositionally biased region" description="Low complexity" evidence="11">
    <location>
        <begin position="374"/>
        <end position="392"/>
    </location>
</feature>
<keyword evidence="8" id="KW-0624">Polysaccharide degradation</keyword>
<evidence type="ECO:0000256" key="6">
    <source>
        <dbReference type="ARBA" id="ARBA00023277"/>
    </source>
</evidence>
<name>A0A1Y2I997_TRAC3</name>
<dbReference type="STRING" id="1353009.A0A1Y2I997"/>
<dbReference type="InterPro" id="IPR001223">
    <property type="entry name" value="Glyco_hydro18_cat"/>
</dbReference>
<dbReference type="InterPro" id="IPR017853">
    <property type="entry name" value="GH"/>
</dbReference>
<keyword evidence="7 9" id="KW-0326">Glycosidase</keyword>
<organism evidence="14 15">
    <name type="scientific">Trametes coccinea (strain BRFM310)</name>
    <name type="common">Pycnoporus coccineus</name>
    <dbReference type="NCBI Taxonomy" id="1353009"/>
    <lineage>
        <taxon>Eukaryota</taxon>
        <taxon>Fungi</taxon>
        <taxon>Dikarya</taxon>
        <taxon>Basidiomycota</taxon>
        <taxon>Agaricomycotina</taxon>
        <taxon>Agaricomycetes</taxon>
        <taxon>Polyporales</taxon>
        <taxon>Polyporaceae</taxon>
        <taxon>Trametes</taxon>
    </lineage>
</organism>
<evidence type="ECO:0000256" key="7">
    <source>
        <dbReference type="ARBA" id="ARBA00023295"/>
    </source>
</evidence>
<dbReference type="Proteomes" id="UP000193067">
    <property type="component" value="Unassembled WGS sequence"/>
</dbReference>
<evidence type="ECO:0000256" key="3">
    <source>
        <dbReference type="ARBA" id="ARBA00022669"/>
    </source>
</evidence>
<dbReference type="EC" id="3.2.1.14" evidence="2"/>
<keyword evidence="6" id="KW-0119">Carbohydrate metabolism</keyword>
<dbReference type="PROSITE" id="PS01095">
    <property type="entry name" value="GH18_1"/>
    <property type="match status" value="1"/>
</dbReference>
<dbReference type="InterPro" id="IPR045321">
    <property type="entry name" value="Cts1-like"/>
</dbReference>
<dbReference type="GO" id="GO:0008061">
    <property type="term" value="F:chitin binding"/>
    <property type="evidence" value="ECO:0007669"/>
    <property type="project" value="UniProtKB-KW"/>
</dbReference>